<evidence type="ECO:0000256" key="2">
    <source>
        <dbReference type="SAM" id="Phobius"/>
    </source>
</evidence>
<feature type="region of interest" description="Disordered" evidence="1">
    <location>
        <begin position="69"/>
        <end position="90"/>
    </location>
</feature>
<proteinExistence type="predicted"/>
<evidence type="ECO:0000313" key="3">
    <source>
        <dbReference type="EMBL" id="CAD8646957.1"/>
    </source>
</evidence>
<organism evidence="4">
    <name type="scientific">Cryptomonas curvata</name>
    <dbReference type="NCBI Taxonomy" id="233186"/>
    <lineage>
        <taxon>Eukaryota</taxon>
        <taxon>Cryptophyceae</taxon>
        <taxon>Cryptomonadales</taxon>
        <taxon>Cryptomonadaceae</taxon>
        <taxon>Cryptomonas</taxon>
    </lineage>
</organism>
<keyword evidence="2" id="KW-1133">Transmembrane helix</keyword>
<dbReference type="EMBL" id="HBEZ01044784">
    <property type="protein sequence ID" value="CAD8646958.1"/>
    <property type="molecule type" value="Transcribed_RNA"/>
</dbReference>
<keyword evidence="2" id="KW-0812">Transmembrane</keyword>
<dbReference type="PROSITE" id="PS51257">
    <property type="entry name" value="PROKAR_LIPOPROTEIN"/>
    <property type="match status" value="1"/>
</dbReference>
<gene>
    <name evidence="3" type="ORF">CCUR1050_LOCUS24642</name>
    <name evidence="4" type="ORF">CCUR1050_LOCUS24643</name>
</gene>
<name>A0A6T8BFL6_9CRYP</name>
<dbReference type="EMBL" id="HBEZ01044783">
    <property type="protein sequence ID" value="CAD8646957.1"/>
    <property type="molecule type" value="Transcribed_RNA"/>
</dbReference>
<evidence type="ECO:0000313" key="4">
    <source>
        <dbReference type="EMBL" id="CAD8646958.1"/>
    </source>
</evidence>
<protein>
    <submittedName>
        <fullName evidence="4">Uncharacterized protein</fullName>
    </submittedName>
</protein>
<feature type="transmembrane region" description="Helical" evidence="2">
    <location>
        <begin position="12"/>
        <end position="32"/>
    </location>
</feature>
<feature type="compositionally biased region" description="Acidic residues" evidence="1">
    <location>
        <begin position="73"/>
        <end position="88"/>
    </location>
</feature>
<sequence length="273" mass="30632">MAKEPVGRLLGYVSWATLISMLAIISCCHIHYMRRQPDLLLSTSRIIRATMLRHNELSTSLKASSLNRQQLEEAADPAAEEESDDEAGQEYSYSADPLTFMARKQLGTVFSAGDPVLNANVAVKVTKPCVLNGNCWTEDDAKYLDWRALKQETLGQSVDQQMESQFKKMQLLLEKAAKACEEGFGEDKESAEACTAKESRRICNRYETLAHNCAESIAARNNTFDGTHYFHEAFLLQSCDGDARKSVEETCKTHEKLPGVNVWHWPGFDNDVE</sequence>
<reference evidence="4" key="1">
    <citation type="submission" date="2021-01" db="EMBL/GenBank/DDBJ databases">
        <authorList>
            <person name="Corre E."/>
            <person name="Pelletier E."/>
            <person name="Niang G."/>
            <person name="Scheremetjew M."/>
            <person name="Finn R."/>
            <person name="Kale V."/>
            <person name="Holt S."/>
            <person name="Cochrane G."/>
            <person name="Meng A."/>
            <person name="Brown T."/>
            <person name="Cohen L."/>
        </authorList>
    </citation>
    <scope>NUCLEOTIDE SEQUENCE</scope>
    <source>
        <strain evidence="4">CCAP979/52</strain>
    </source>
</reference>
<evidence type="ECO:0000256" key="1">
    <source>
        <dbReference type="SAM" id="MobiDB-lite"/>
    </source>
</evidence>
<accession>A0A6T8BFL6</accession>
<dbReference type="AlphaFoldDB" id="A0A6T8BFL6"/>
<keyword evidence="2" id="KW-0472">Membrane</keyword>